<dbReference type="PANTHER" id="PTHR30606:SF10">
    <property type="entry name" value="PHOSPHATIDYLINOSITOL MANNOSIDE ACYLTRANSFERASE"/>
    <property type="match status" value="1"/>
</dbReference>
<comment type="subcellular location">
    <subcellularLocation>
        <location evidence="1">Cell inner membrane</location>
    </subcellularLocation>
</comment>
<sequence>MIPTLFRLAARLPLALLHRVGTLLGWLAFWGSPPYRQRLRANVAQAGLDWARARGAVASAGRMVAELPWLWCRPHDQPLGGWVRWDGAEHVEAALAEGRGLLMLTPHLGCFEVIAQAYAERWGAMSPITALYRPSRQPALRELVAQSRNRPGLLTAPANLTGVRQMIRALRKGGTVGLLPDQVPPQGMGVWAPFFGREAYTMTLASRLVQQTGAAWLLFAAERLPGGRGYVIRVSVPAEPMPGTPADPAGGQDAEEVARRAAAVVNRAMEGLILARPDQYLWGYHRYKQPRPQAEVPADGAD</sequence>
<evidence type="ECO:0000313" key="8">
    <source>
        <dbReference type="Proteomes" id="UP001057498"/>
    </source>
</evidence>
<dbReference type="PANTHER" id="PTHR30606">
    <property type="entry name" value="LIPID A BIOSYNTHESIS LAUROYL ACYLTRANSFERASE"/>
    <property type="match status" value="1"/>
</dbReference>
<evidence type="ECO:0000256" key="3">
    <source>
        <dbReference type="ARBA" id="ARBA00022519"/>
    </source>
</evidence>
<dbReference type="Proteomes" id="UP001057498">
    <property type="component" value="Chromosome"/>
</dbReference>
<dbReference type="InterPro" id="IPR004960">
    <property type="entry name" value="LipA_acyltrans"/>
</dbReference>
<dbReference type="NCBIfam" id="NF006487">
    <property type="entry name" value="PRK08905.1"/>
    <property type="match status" value="1"/>
</dbReference>
<evidence type="ECO:0000256" key="6">
    <source>
        <dbReference type="ARBA" id="ARBA00023315"/>
    </source>
</evidence>
<keyword evidence="3" id="KW-0997">Cell inner membrane</keyword>
<keyword evidence="8" id="KW-1185">Reference proteome</keyword>
<protein>
    <submittedName>
        <fullName evidence="7">Acyltransferase</fullName>
    </submittedName>
</protein>
<dbReference type="EMBL" id="AP025730">
    <property type="protein sequence ID" value="BDI03157.1"/>
    <property type="molecule type" value="Genomic_DNA"/>
</dbReference>
<keyword evidence="6 7" id="KW-0012">Acyltransferase</keyword>
<evidence type="ECO:0000256" key="4">
    <source>
        <dbReference type="ARBA" id="ARBA00022679"/>
    </source>
</evidence>
<evidence type="ECO:0000256" key="5">
    <source>
        <dbReference type="ARBA" id="ARBA00023136"/>
    </source>
</evidence>
<keyword evidence="2" id="KW-1003">Cell membrane</keyword>
<dbReference type="Pfam" id="PF03279">
    <property type="entry name" value="Lip_A_acyltrans"/>
    <property type="match status" value="1"/>
</dbReference>
<accession>A0ABM7YG95</accession>
<name>A0ABM7YG95_9BURK</name>
<dbReference type="GO" id="GO:0016746">
    <property type="term" value="F:acyltransferase activity"/>
    <property type="evidence" value="ECO:0007669"/>
    <property type="project" value="UniProtKB-KW"/>
</dbReference>
<organism evidence="7 8">
    <name type="scientific">Sphaerotilus microaerophilus</name>
    <dbReference type="NCBI Taxonomy" id="2914710"/>
    <lineage>
        <taxon>Bacteria</taxon>
        <taxon>Pseudomonadati</taxon>
        <taxon>Pseudomonadota</taxon>
        <taxon>Betaproteobacteria</taxon>
        <taxon>Burkholderiales</taxon>
        <taxon>Sphaerotilaceae</taxon>
        <taxon>Sphaerotilus</taxon>
    </lineage>
</organism>
<keyword evidence="5" id="KW-0472">Membrane</keyword>
<dbReference type="PIRSF" id="PIRSF026649">
    <property type="entry name" value="MsbB"/>
    <property type="match status" value="1"/>
</dbReference>
<evidence type="ECO:0000256" key="1">
    <source>
        <dbReference type="ARBA" id="ARBA00004533"/>
    </source>
</evidence>
<reference evidence="7" key="1">
    <citation type="submission" date="2022-04" db="EMBL/GenBank/DDBJ databases">
        <title>Whole genome sequence of Sphaerotilus sp. FB-5.</title>
        <authorList>
            <person name="Takeda M."/>
            <person name="Narihara S."/>
            <person name="Akimoto M."/>
            <person name="Akimoto R."/>
            <person name="Nishiyashiki S."/>
            <person name="Murakami T."/>
        </authorList>
    </citation>
    <scope>NUCLEOTIDE SEQUENCE</scope>
    <source>
        <strain evidence="7">FB-5</strain>
    </source>
</reference>
<proteinExistence type="predicted"/>
<dbReference type="CDD" id="cd07984">
    <property type="entry name" value="LPLAT_LABLAT-like"/>
    <property type="match status" value="1"/>
</dbReference>
<evidence type="ECO:0000313" key="7">
    <source>
        <dbReference type="EMBL" id="BDI03157.1"/>
    </source>
</evidence>
<gene>
    <name evidence="7" type="ORF">CATMQ487_01270</name>
</gene>
<evidence type="ECO:0000256" key="2">
    <source>
        <dbReference type="ARBA" id="ARBA00022475"/>
    </source>
</evidence>
<keyword evidence="4" id="KW-0808">Transferase</keyword>